<dbReference type="GO" id="GO:0016020">
    <property type="term" value="C:membrane"/>
    <property type="evidence" value="ECO:0007669"/>
    <property type="project" value="UniProtKB-SubCell"/>
</dbReference>
<dbReference type="Pfam" id="PF03169">
    <property type="entry name" value="OPT"/>
    <property type="match status" value="1"/>
</dbReference>
<comment type="caution">
    <text evidence="10">The sequence shown here is derived from an EMBL/GenBank/DDBJ whole genome shotgun (WGS) entry which is preliminary data.</text>
</comment>
<evidence type="ECO:0000256" key="5">
    <source>
        <dbReference type="ARBA" id="ARBA00022856"/>
    </source>
</evidence>
<dbReference type="NCBIfam" id="TIGR00727">
    <property type="entry name" value="ISP4_OPT"/>
    <property type="match status" value="1"/>
</dbReference>
<dbReference type="InterPro" id="IPR004813">
    <property type="entry name" value="OPT"/>
</dbReference>
<evidence type="ECO:0000256" key="1">
    <source>
        <dbReference type="ARBA" id="ARBA00004141"/>
    </source>
</evidence>
<comment type="similarity">
    <text evidence="2">Belongs to the oligopeptide OPT transporter family.</text>
</comment>
<feature type="transmembrane region" description="Helical" evidence="9">
    <location>
        <begin position="61"/>
        <end position="80"/>
    </location>
</feature>
<evidence type="ECO:0000313" key="11">
    <source>
        <dbReference type="Proteomes" id="UP000266673"/>
    </source>
</evidence>
<dbReference type="PANTHER" id="PTHR22601">
    <property type="entry name" value="ISP4 LIKE PROTEIN"/>
    <property type="match status" value="1"/>
</dbReference>
<keyword evidence="5" id="KW-0571">Peptide transport</keyword>
<organism evidence="10 11">
    <name type="scientific">Gigaspora rosea</name>
    <dbReference type="NCBI Taxonomy" id="44941"/>
    <lineage>
        <taxon>Eukaryota</taxon>
        <taxon>Fungi</taxon>
        <taxon>Fungi incertae sedis</taxon>
        <taxon>Mucoromycota</taxon>
        <taxon>Glomeromycotina</taxon>
        <taxon>Glomeromycetes</taxon>
        <taxon>Diversisporales</taxon>
        <taxon>Gigasporaceae</taxon>
        <taxon>Gigaspora</taxon>
    </lineage>
</organism>
<protein>
    <submittedName>
        <fullName evidence="10">Oligopeptide transporter 1-like protein</fullName>
    </submittedName>
</protein>
<feature type="transmembrane region" description="Helical" evidence="9">
    <location>
        <begin position="539"/>
        <end position="557"/>
    </location>
</feature>
<feature type="transmembrane region" description="Helical" evidence="9">
    <location>
        <begin position="607"/>
        <end position="625"/>
    </location>
</feature>
<keyword evidence="7 9" id="KW-1133">Transmembrane helix</keyword>
<evidence type="ECO:0000256" key="6">
    <source>
        <dbReference type="ARBA" id="ARBA00022927"/>
    </source>
</evidence>
<feature type="transmembrane region" description="Helical" evidence="9">
    <location>
        <begin position="448"/>
        <end position="470"/>
    </location>
</feature>
<dbReference type="Proteomes" id="UP000266673">
    <property type="component" value="Unassembled WGS sequence"/>
</dbReference>
<evidence type="ECO:0000256" key="7">
    <source>
        <dbReference type="ARBA" id="ARBA00022989"/>
    </source>
</evidence>
<feature type="transmembrane region" description="Helical" evidence="9">
    <location>
        <begin position="684"/>
        <end position="708"/>
    </location>
</feature>
<dbReference type="EMBL" id="QKWP01000517">
    <property type="protein sequence ID" value="RIB18777.1"/>
    <property type="molecule type" value="Genomic_DNA"/>
</dbReference>
<evidence type="ECO:0000256" key="2">
    <source>
        <dbReference type="ARBA" id="ARBA00008807"/>
    </source>
</evidence>
<feature type="transmembrane region" description="Helical" evidence="9">
    <location>
        <begin position="224"/>
        <end position="257"/>
    </location>
</feature>
<comment type="subcellular location">
    <subcellularLocation>
        <location evidence="1">Membrane</location>
        <topology evidence="1">Multi-pass membrane protein</topology>
    </subcellularLocation>
</comment>
<feature type="transmembrane region" description="Helical" evidence="9">
    <location>
        <begin position="163"/>
        <end position="183"/>
    </location>
</feature>
<name>A0A397VBV1_9GLOM</name>
<keyword evidence="6" id="KW-0653">Protein transport</keyword>
<evidence type="ECO:0000256" key="3">
    <source>
        <dbReference type="ARBA" id="ARBA00022448"/>
    </source>
</evidence>
<feature type="transmembrane region" description="Helical" evidence="9">
    <location>
        <begin position="86"/>
        <end position="104"/>
    </location>
</feature>
<feature type="transmembrane region" description="Helical" evidence="9">
    <location>
        <begin position="269"/>
        <end position="291"/>
    </location>
</feature>
<dbReference type="InterPro" id="IPR004648">
    <property type="entry name" value="Oligpept_transpt"/>
</dbReference>
<dbReference type="GO" id="GO:0015031">
    <property type="term" value="P:protein transport"/>
    <property type="evidence" value="ECO:0007669"/>
    <property type="project" value="UniProtKB-KW"/>
</dbReference>
<evidence type="ECO:0000256" key="9">
    <source>
        <dbReference type="SAM" id="Phobius"/>
    </source>
</evidence>
<feature type="transmembrane region" description="Helical" evidence="9">
    <location>
        <begin position="424"/>
        <end position="442"/>
    </location>
</feature>
<reference evidence="10 11" key="1">
    <citation type="submission" date="2018-06" db="EMBL/GenBank/DDBJ databases">
        <title>Comparative genomics reveals the genomic features of Rhizophagus irregularis, R. cerebriforme, R. diaphanum and Gigaspora rosea, and their symbiotic lifestyle signature.</title>
        <authorList>
            <person name="Morin E."/>
            <person name="San Clemente H."/>
            <person name="Chen E.C.H."/>
            <person name="De La Providencia I."/>
            <person name="Hainaut M."/>
            <person name="Kuo A."/>
            <person name="Kohler A."/>
            <person name="Murat C."/>
            <person name="Tang N."/>
            <person name="Roy S."/>
            <person name="Loubradou J."/>
            <person name="Henrissat B."/>
            <person name="Grigoriev I.V."/>
            <person name="Corradi N."/>
            <person name="Roux C."/>
            <person name="Martin F.M."/>
        </authorList>
    </citation>
    <scope>NUCLEOTIDE SEQUENCE [LARGE SCALE GENOMIC DNA]</scope>
    <source>
        <strain evidence="10 11">DAOM 194757</strain>
    </source>
</reference>
<keyword evidence="3" id="KW-0813">Transport</keyword>
<gene>
    <name evidence="10" type="ORF">C2G38_2141947</name>
</gene>
<keyword evidence="4 9" id="KW-0812">Transmembrane</keyword>
<evidence type="ECO:0000256" key="4">
    <source>
        <dbReference type="ARBA" id="ARBA00022692"/>
    </source>
</evidence>
<dbReference type="AlphaFoldDB" id="A0A397VBV1"/>
<dbReference type="NCBIfam" id="TIGR00728">
    <property type="entry name" value="OPT_sfam"/>
    <property type="match status" value="1"/>
</dbReference>
<dbReference type="OrthoDB" id="9986677at2759"/>
<evidence type="ECO:0000313" key="10">
    <source>
        <dbReference type="EMBL" id="RIB18777.1"/>
    </source>
</evidence>
<feature type="transmembrane region" description="Helical" evidence="9">
    <location>
        <begin position="477"/>
        <end position="495"/>
    </location>
</feature>
<dbReference type="GO" id="GO:0035673">
    <property type="term" value="F:oligopeptide transmembrane transporter activity"/>
    <property type="evidence" value="ECO:0007669"/>
    <property type="project" value="InterPro"/>
</dbReference>
<keyword evidence="11" id="KW-1185">Reference proteome</keyword>
<accession>A0A397VBV1</accession>
<feature type="transmembrane region" description="Helical" evidence="9">
    <location>
        <begin position="653"/>
        <end position="672"/>
    </location>
</feature>
<keyword evidence="8 9" id="KW-0472">Membrane</keyword>
<proteinExistence type="inferred from homology"/>
<feature type="transmembrane region" description="Helical" evidence="9">
    <location>
        <begin position="298"/>
        <end position="318"/>
    </location>
</feature>
<feature type="transmembrane region" description="Helical" evidence="9">
    <location>
        <begin position="363"/>
        <end position="390"/>
    </location>
</feature>
<evidence type="ECO:0000256" key="8">
    <source>
        <dbReference type="ARBA" id="ARBA00023136"/>
    </source>
</evidence>
<sequence length="733" mass="83493">MADTKTDENAKDLVYNVDNEKINDGEKNIEIESQDGSEIELISAAVSTNDVPSLPCLTFRFWVLSTFFTGLGAAISVFYYFRANVLLYSILFVILASFIAGRLLEKILPTKKFRIGKWSFSINPGKFNYKEHVCIAASATAGGVAAYALEIISIQELFYNTKVNFLVGFLLLISTQMIGYGIAGFVRKYLVHPTNMIWPQSLVFVSMYNALHGDTTEAEDKIRFFYIVFILIFIWQFIPQYIFPWLASAAILCLIAPNNNVVKTLGSAYRGAGILTFSFDWNAIGTINPLYTPWWSQVNNFIGLILSIWVIAPLIYYYNVFDAQKFPFISTRSFDKDGNIYNQTRVIRSGELDITEYENYSPVFMSAILAICYCYFFMQLPATIVHVALFHGKEIWNQYKKTREEEERDDLHCRMMSIYPEVPYYWYGGIFFVMLIIAMILGETTGAHLPWWGVLLSVVLAVLTVLPIGIIQATSNWQIGLNVITELVCGLILPGRPIANVYFKTYGYMSLTQCLLFVQDLKLGHYMKVPPRNMFTSQIWGTIVGCIVNYWTLQFIIDTKRTYLNGTELDPSGQWTAYQSELFNTASILWGLIGPARTFGSGSIYNVLLWGFLIGGFLPIPFYLLHRKFPKAKFNLVNFPVIFNGLTSFPGPAANFLITGFIVSFSSQFYAFRYRHKWWEKYNYVMSAAFDAGTQIMAIVLFICFTVIGQVQFPTWWGNDPTTQSEHCFGLNS</sequence>